<dbReference type="EnsemblMetazoa" id="OVOC10170.1">
    <property type="protein sequence ID" value="OVOC10170.1"/>
    <property type="gene ID" value="WBGene00246979"/>
</dbReference>
<evidence type="ECO:0000313" key="2">
    <source>
        <dbReference type="EnsemblMetazoa" id="OVOC10170.1"/>
    </source>
</evidence>
<dbReference type="AlphaFoldDB" id="A0A8R1TIF7"/>
<keyword evidence="1" id="KW-0812">Transmembrane</keyword>
<dbReference type="Gene3D" id="1.20.1070.10">
    <property type="entry name" value="Rhodopsin 7-helix transmembrane proteins"/>
    <property type="match status" value="1"/>
</dbReference>
<evidence type="ECO:0000313" key="3">
    <source>
        <dbReference type="Proteomes" id="UP000024404"/>
    </source>
</evidence>
<dbReference type="Proteomes" id="UP000024404">
    <property type="component" value="Unassembled WGS sequence"/>
</dbReference>
<name>A0A8R1TIF7_ONCVO</name>
<evidence type="ECO:0008006" key="4">
    <source>
        <dbReference type="Google" id="ProtNLM"/>
    </source>
</evidence>
<keyword evidence="3" id="KW-1185">Reference proteome</keyword>
<accession>A0A8R1TIF7</accession>
<feature type="transmembrane region" description="Helical" evidence="1">
    <location>
        <begin position="170"/>
        <end position="196"/>
    </location>
</feature>
<feature type="transmembrane region" description="Helical" evidence="1">
    <location>
        <begin position="7"/>
        <end position="30"/>
    </location>
</feature>
<proteinExistence type="predicted"/>
<organism evidence="2 3">
    <name type="scientific">Onchocerca volvulus</name>
    <dbReference type="NCBI Taxonomy" id="6282"/>
    <lineage>
        <taxon>Eukaryota</taxon>
        <taxon>Metazoa</taxon>
        <taxon>Ecdysozoa</taxon>
        <taxon>Nematoda</taxon>
        <taxon>Chromadorea</taxon>
        <taxon>Rhabditida</taxon>
        <taxon>Spirurina</taxon>
        <taxon>Spiruromorpha</taxon>
        <taxon>Filarioidea</taxon>
        <taxon>Onchocercidae</taxon>
        <taxon>Onchocerca</taxon>
    </lineage>
</organism>
<dbReference type="OMA" id="WEIVITH"/>
<reference evidence="2" key="2">
    <citation type="submission" date="2022-06" db="UniProtKB">
        <authorList>
            <consortium name="EnsemblMetazoa"/>
        </authorList>
    </citation>
    <scope>IDENTIFICATION</scope>
</reference>
<evidence type="ECO:0000256" key="1">
    <source>
        <dbReference type="SAM" id="Phobius"/>
    </source>
</evidence>
<feature type="transmembrane region" description="Helical" evidence="1">
    <location>
        <begin position="224"/>
        <end position="245"/>
    </location>
</feature>
<keyword evidence="1" id="KW-0472">Membrane</keyword>
<feature type="transmembrane region" description="Helical" evidence="1">
    <location>
        <begin position="42"/>
        <end position="64"/>
    </location>
</feature>
<dbReference type="SUPFAM" id="SSF81321">
    <property type="entry name" value="Family A G protein-coupled receptor-like"/>
    <property type="match status" value="1"/>
</dbReference>
<sequence length="315" mass="35821">MVKAIIFILCSCAYLFIGTLLILVNIPIFLLVITREALRNTYLVPAAVFLNNGFTGISAVSVGIKRLIIYRDGEQFIDHHECVLDVTILLLAAYFVDGFSLLMNSTERLCVVAFPLYYYFHSIRISYLLIIAQYVITIIAITSVAVASLIQSSRRISNFCFLSATYSQRFYFASLQLSSAATLLSIVFMIIVVITLKKKFGVRNLTSHSNNCDLSHFLKNQKRYTHTALISCCFTFFLVVVPSIMEDIYTMDFSSKAQIILVSCMYLRMLNSFNMAVVFLYRQKDFRHTAIQCFKNLFYKRKPNVQPIAVIAFGG</sequence>
<keyword evidence="1" id="KW-1133">Transmembrane helix</keyword>
<feature type="transmembrane region" description="Helical" evidence="1">
    <location>
        <begin position="257"/>
        <end position="281"/>
    </location>
</feature>
<reference evidence="3" key="1">
    <citation type="submission" date="2013-10" db="EMBL/GenBank/DDBJ databases">
        <title>Genome sequencing of Onchocerca volvulus.</title>
        <authorList>
            <person name="Cotton J."/>
            <person name="Tsai J."/>
            <person name="Stanley E."/>
            <person name="Tracey A."/>
            <person name="Holroyd N."/>
            <person name="Lustigman S."/>
            <person name="Berriman M."/>
        </authorList>
    </citation>
    <scope>NUCLEOTIDE SEQUENCE</scope>
</reference>
<feature type="transmembrane region" description="Helical" evidence="1">
    <location>
        <begin position="127"/>
        <end position="150"/>
    </location>
</feature>
<dbReference type="EMBL" id="CMVM020000323">
    <property type="status" value="NOT_ANNOTATED_CDS"/>
    <property type="molecule type" value="Genomic_DNA"/>
</dbReference>
<protein>
    <recommendedName>
        <fullName evidence="4">G-protein coupled receptors family 1 profile domain-containing protein</fullName>
    </recommendedName>
</protein>